<dbReference type="EMBL" id="JAXCGZ010019224">
    <property type="protein sequence ID" value="KAK7066393.1"/>
    <property type="molecule type" value="Genomic_DNA"/>
</dbReference>
<evidence type="ECO:0000256" key="13">
    <source>
        <dbReference type="SAM" id="MobiDB-lite"/>
    </source>
</evidence>
<evidence type="ECO:0000256" key="7">
    <source>
        <dbReference type="ARBA" id="ARBA00022801"/>
    </source>
</evidence>
<dbReference type="Pfam" id="PF00641">
    <property type="entry name" value="Zn_ribbon_RanBP"/>
    <property type="match status" value="5"/>
</dbReference>
<evidence type="ECO:0000256" key="6">
    <source>
        <dbReference type="ARBA" id="ARBA00022771"/>
    </source>
</evidence>
<dbReference type="InterPro" id="IPR022684">
    <property type="entry name" value="Calpain_cysteine_protease"/>
</dbReference>
<feature type="compositionally biased region" description="Polar residues" evidence="13">
    <location>
        <begin position="725"/>
        <end position="750"/>
    </location>
</feature>
<keyword evidence="9" id="KW-0862">Zinc</keyword>
<keyword evidence="8 11" id="KW-0788">Thiol protease</keyword>
<evidence type="ECO:0000256" key="10">
    <source>
        <dbReference type="PIRSR" id="PIRSR622684-1"/>
    </source>
</evidence>
<dbReference type="GO" id="GO:0006508">
    <property type="term" value="P:proteolysis"/>
    <property type="evidence" value="ECO:0007669"/>
    <property type="project" value="UniProtKB-KW"/>
</dbReference>
<dbReference type="InterPro" id="IPR001300">
    <property type="entry name" value="Peptidase_C2_calpain_cat"/>
</dbReference>
<dbReference type="InterPro" id="IPR036443">
    <property type="entry name" value="Znf_RanBP2_sf"/>
</dbReference>
<evidence type="ECO:0000256" key="9">
    <source>
        <dbReference type="ARBA" id="ARBA00022833"/>
    </source>
</evidence>
<reference evidence="16 17" key="1">
    <citation type="submission" date="2023-11" db="EMBL/GenBank/DDBJ databases">
        <title>Halocaridina rubra genome assembly.</title>
        <authorList>
            <person name="Smith C."/>
        </authorList>
    </citation>
    <scope>NUCLEOTIDE SEQUENCE [LARGE SCALE GENOMIC DNA]</scope>
    <source>
        <strain evidence="16">EP-1</strain>
        <tissue evidence="16">Whole</tissue>
    </source>
</reference>
<dbReference type="InterPro" id="IPR000169">
    <property type="entry name" value="Pept_cys_AS"/>
</dbReference>
<feature type="domain" description="RanBP2-type" evidence="14">
    <location>
        <begin position="562"/>
        <end position="596"/>
    </location>
</feature>
<evidence type="ECO:0000313" key="16">
    <source>
        <dbReference type="EMBL" id="KAK7066393.1"/>
    </source>
</evidence>
<evidence type="ECO:0000256" key="12">
    <source>
        <dbReference type="PROSITE-ProRule" id="PRU00322"/>
    </source>
</evidence>
<evidence type="ECO:0000256" key="11">
    <source>
        <dbReference type="PROSITE-ProRule" id="PRU00239"/>
    </source>
</evidence>
<organism evidence="16 17">
    <name type="scientific">Halocaridina rubra</name>
    <name type="common">Hawaiian red shrimp</name>
    <dbReference type="NCBI Taxonomy" id="373956"/>
    <lineage>
        <taxon>Eukaryota</taxon>
        <taxon>Metazoa</taxon>
        <taxon>Ecdysozoa</taxon>
        <taxon>Arthropoda</taxon>
        <taxon>Crustacea</taxon>
        <taxon>Multicrustacea</taxon>
        <taxon>Malacostraca</taxon>
        <taxon>Eumalacostraca</taxon>
        <taxon>Eucarida</taxon>
        <taxon>Decapoda</taxon>
        <taxon>Pleocyemata</taxon>
        <taxon>Caridea</taxon>
        <taxon>Atyoidea</taxon>
        <taxon>Atyidae</taxon>
        <taxon>Halocaridina</taxon>
    </lineage>
</organism>
<evidence type="ECO:0000256" key="5">
    <source>
        <dbReference type="ARBA" id="ARBA00022737"/>
    </source>
</evidence>
<dbReference type="PROSITE" id="PS50203">
    <property type="entry name" value="CALPAIN_CAT"/>
    <property type="match status" value="1"/>
</dbReference>
<dbReference type="Proteomes" id="UP001381693">
    <property type="component" value="Unassembled WGS sequence"/>
</dbReference>
<keyword evidence="4" id="KW-0479">Metal-binding</keyword>
<dbReference type="FunFam" id="3.90.70.10:FF:000010">
    <property type="entry name" value="Calpain 15"/>
    <property type="match status" value="1"/>
</dbReference>
<keyword evidence="17" id="KW-1185">Reference proteome</keyword>
<feature type="region of interest" description="Disordered" evidence="13">
    <location>
        <begin position="636"/>
        <end position="757"/>
    </location>
</feature>
<dbReference type="GO" id="GO:0008270">
    <property type="term" value="F:zinc ion binding"/>
    <property type="evidence" value="ECO:0007669"/>
    <property type="project" value="UniProtKB-KW"/>
</dbReference>
<dbReference type="InterPro" id="IPR001876">
    <property type="entry name" value="Znf_RanBP2"/>
</dbReference>
<dbReference type="Gene3D" id="3.90.70.10">
    <property type="entry name" value="Cysteine proteinases"/>
    <property type="match status" value="1"/>
</dbReference>
<comment type="caution">
    <text evidence="16">The sequence shown here is derived from an EMBL/GenBank/DDBJ whole genome shotgun (WGS) entry which is preliminary data.</text>
</comment>
<dbReference type="PROSITE" id="PS50199">
    <property type="entry name" value="ZF_RANBP2_2"/>
    <property type="match status" value="6"/>
</dbReference>
<dbReference type="SMART" id="SM00547">
    <property type="entry name" value="ZnF_RBZ"/>
    <property type="match status" value="8"/>
</dbReference>
<dbReference type="AlphaFoldDB" id="A0AAN8WQH1"/>
<evidence type="ECO:0000259" key="15">
    <source>
        <dbReference type="PROSITE" id="PS50203"/>
    </source>
</evidence>
<feature type="compositionally biased region" description="Polar residues" evidence="13">
    <location>
        <begin position="676"/>
        <end position="690"/>
    </location>
</feature>
<dbReference type="InterPro" id="IPR038765">
    <property type="entry name" value="Papain-like_cys_pep_sf"/>
</dbReference>
<keyword evidence="3 11" id="KW-0645">Protease</keyword>
<dbReference type="PROSITE" id="PS00139">
    <property type="entry name" value="THIOL_PROTEASE_CYS"/>
    <property type="match status" value="1"/>
</dbReference>
<feature type="region of interest" description="Disordered" evidence="13">
    <location>
        <begin position="1"/>
        <end position="76"/>
    </location>
</feature>
<feature type="compositionally biased region" description="Basic and acidic residues" evidence="13">
    <location>
        <begin position="1"/>
        <end position="27"/>
    </location>
</feature>
<feature type="domain" description="Calpain catalytic" evidence="15">
    <location>
        <begin position="835"/>
        <end position="1140"/>
    </location>
</feature>
<evidence type="ECO:0000256" key="3">
    <source>
        <dbReference type="ARBA" id="ARBA00022670"/>
    </source>
</evidence>
<proteinExistence type="inferred from homology"/>
<accession>A0AAN8WQH1</accession>
<feature type="active site" evidence="10 11">
    <location>
        <position position="1084"/>
    </location>
</feature>
<dbReference type="CDD" id="cd00044">
    <property type="entry name" value="CysPc"/>
    <property type="match status" value="1"/>
</dbReference>
<dbReference type="GO" id="GO:0004198">
    <property type="term" value="F:calcium-dependent cysteine-type endopeptidase activity"/>
    <property type="evidence" value="ECO:0007669"/>
    <property type="project" value="InterPro"/>
</dbReference>
<comment type="similarity">
    <text evidence="1">Belongs to the peptidase C2 family.</text>
</comment>
<feature type="domain" description="RanBP2-type" evidence="14">
    <location>
        <begin position="607"/>
        <end position="637"/>
    </location>
</feature>
<feature type="compositionally biased region" description="Low complexity" evidence="13">
    <location>
        <begin position="66"/>
        <end position="76"/>
    </location>
</feature>
<dbReference type="SUPFAM" id="SSF90209">
    <property type="entry name" value="Ran binding protein zinc finger-like"/>
    <property type="match status" value="2"/>
</dbReference>
<feature type="region of interest" description="Disordered" evidence="13">
    <location>
        <begin position="472"/>
        <end position="497"/>
    </location>
</feature>
<feature type="domain" description="RanBP2-type" evidence="14">
    <location>
        <begin position="359"/>
        <end position="388"/>
    </location>
</feature>
<dbReference type="Pfam" id="PF00648">
    <property type="entry name" value="Peptidase_C2"/>
    <property type="match status" value="1"/>
</dbReference>
<protein>
    <submittedName>
        <fullName evidence="16">Calpain-15</fullName>
    </submittedName>
</protein>
<dbReference type="PROSITE" id="PS01358">
    <property type="entry name" value="ZF_RANBP2_1"/>
    <property type="match status" value="7"/>
</dbReference>
<gene>
    <name evidence="16" type="primary">CAPN15_1</name>
    <name evidence="16" type="ORF">SK128_026681</name>
</gene>
<keyword evidence="6 12" id="KW-0863">Zinc-finger</keyword>
<dbReference type="PANTHER" id="PTHR10183">
    <property type="entry name" value="CALPAIN"/>
    <property type="match status" value="1"/>
</dbReference>
<dbReference type="GO" id="GO:0005737">
    <property type="term" value="C:cytoplasm"/>
    <property type="evidence" value="ECO:0007669"/>
    <property type="project" value="TreeGrafter"/>
</dbReference>
<feature type="active site" evidence="10 11">
    <location>
        <position position="1064"/>
    </location>
</feature>
<keyword evidence="5" id="KW-0677">Repeat</keyword>
<dbReference type="SMART" id="SM00230">
    <property type="entry name" value="CysPc"/>
    <property type="match status" value="1"/>
</dbReference>
<evidence type="ECO:0000259" key="14">
    <source>
        <dbReference type="PROSITE" id="PS50199"/>
    </source>
</evidence>
<sequence length="1184" mass="130571">MARGESAKEQRENKNPSVETKDDRVTKENQTQVKRSKSACEESSGHICCGNEKASTDSGKKRPSLKKSSSVNSGSKWSCKSCGFLNVGSTDQCVICTRWKPRLPRQSSHPLTGLHRWSFLGTNNFAQNSAKKTDHKKEKWTCPQCKFLNVVHASECIICGSRPEHGGKPSLVPREILSPVVDENGPKSRQDLSEVFAAANMSSNSLVSKVVKLSWKCKQCRHYNSAHSSTCSYCIRLVGSTGNGNNGVSGEYSTQIDNIITPVEEVEGSFMVENSLYFLGNNTSALTTSETECNRSPKRQISSAHGQARTKLCKSGDKSDFLKASSRNSEIVKHRNVGDIVVELDVNKDYDICNNNTDEVETWECKRCTLKNPVDLEYCEVCEAPRKPNIPTTLPKKAKALLCASSNDFRHNDTASDAGLKTVVKSSCEKIPLLKKSVSDTSNLNIAESLVKFVTSRLASPTEANMSVQTKIAKEPQPDKAVVSVSPPGVNLSRSSSQEDYSLSDSDMWTCSFCSFAYNPSWSESCDVCSGPKEREVNSKTRDILNQGLDEDFQLLTTDLSEEGESPDQSWTCIKCTLVNTGAENACKVCGGSKLKSICYVDDATLKRGEFWTCVVCTLKNPIFARRCKACKAKVDGTGGARDKLSSNSDFKEKDTRPKSEHINSSAWNVSGAEKSPSSQRMSLVDTSATEDSKMDTIIDNQNGAQYVDLPSIPSRGNGAIPKSHSVSGCQTPLASQVPKSPASTPNSPTSHHRDTAAGASWNCSACTFNNSASAVSCTMCGSSPTLTDVPHSWPGSQSYRGQSELMDVLREMEERDALNKWNRIVHYCRVNKHPFVDDSFPPVPKSLFYTSAEKKESRVTQWLRPHEIVTTENDNRNVKWVVFRMPLPSDISQGVLGNCWLLSALAVLAERDDLVKKIMVTRDFCAEGVYQVRLCKAGRWVTVLVDDLLPCDRRGHLVYSQAKRRQLWVPLIEKAVAKVHGCYEALVSGRAIEGLATLTGAPCESLPLQASSSPHEDDIDEDLIWAQLLSSRSAGFLMGASCGGGNMKVVDEEYKAQGLRPRHAYSVLDVQDIGGFRLLRLRNPWGHYSWKGDWCDDSPLWTPELRGKLMPHGGDDGVFWISFQDVLKYFDCIDICKVHSNWSEVRVTGSLPSMADQQALTPTFITVLEPTEVEFSLFQEGHR</sequence>
<feature type="domain" description="RanBP2-type" evidence="14">
    <location>
        <begin position="72"/>
        <end position="102"/>
    </location>
</feature>
<evidence type="ECO:0000256" key="1">
    <source>
        <dbReference type="ARBA" id="ARBA00007623"/>
    </source>
</evidence>
<name>A0AAN8WQH1_HALRR</name>
<feature type="domain" description="RanBP2-type" evidence="14">
    <location>
        <begin position="757"/>
        <end position="787"/>
    </location>
</feature>
<feature type="active site" evidence="10 11">
    <location>
        <position position="900"/>
    </location>
</feature>
<dbReference type="PANTHER" id="PTHR10183:SF382">
    <property type="entry name" value="CALPAIN-15"/>
    <property type="match status" value="1"/>
</dbReference>
<feature type="compositionally biased region" description="Basic and acidic residues" evidence="13">
    <location>
        <begin position="641"/>
        <end position="662"/>
    </location>
</feature>
<dbReference type="PRINTS" id="PR00704">
    <property type="entry name" value="CALPAIN"/>
</dbReference>
<dbReference type="Gene3D" id="4.10.1060.10">
    <property type="entry name" value="Zinc finger, RanBP2-type"/>
    <property type="match status" value="2"/>
</dbReference>
<dbReference type="SUPFAM" id="SSF54001">
    <property type="entry name" value="Cysteine proteinases"/>
    <property type="match status" value="1"/>
</dbReference>
<keyword evidence="2" id="KW-0597">Phosphoprotein</keyword>
<evidence type="ECO:0000256" key="4">
    <source>
        <dbReference type="ARBA" id="ARBA00022723"/>
    </source>
</evidence>
<evidence type="ECO:0000256" key="8">
    <source>
        <dbReference type="ARBA" id="ARBA00022807"/>
    </source>
</evidence>
<evidence type="ECO:0000313" key="17">
    <source>
        <dbReference type="Proteomes" id="UP001381693"/>
    </source>
</evidence>
<evidence type="ECO:0000256" key="2">
    <source>
        <dbReference type="ARBA" id="ARBA00022553"/>
    </source>
</evidence>
<feature type="domain" description="RanBP2-type" evidence="14">
    <location>
        <begin position="136"/>
        <end position="165"/>
    </location>
</feature>
<keyword evidence="7 11" id="KW-0378">Hydrolase</keyword>